<dbReference type="GeneID" id="96623880"/>
<protein>
    <submittedName>
        <fullName evidence="4">LCP family protein</fullName>
    </submittedName>
</protein>
<evidence type="ECO:0000256" key="1">
    <source>
        <dbReference type="ARBA" id="ARBA00006068"/>
    </source>
</evidence>
<dbReference type="InterPro" id="IPR050922">
    <property type="entry name" value="LytR/CpsA/Psr_CW_biosynth"/>
</dbReference>
<comment type="similarity">
    <text evidence="1">Belongs to the LytR/CpsA/Psr (LCP) family.</text>
</comment>
<feature type="region of interest" description="Disordered" evidence="2">
    <location>
        <begin position="78"/>
        <end position="134"/>
    </location>
</feature>
<keyword evidence="5" id="KW-1185">Reference proteome</keyword>
<gene>
    <name evidence="4" type="ORF">IDM49_06490</name>
</gene>
<evidence type="ECO:0000313" key="5">
    <source>
        <dbReference type="Proteomes" id="UP000516404"/>
    </source>
</evidence>
<dbReference type="Proteomes" id="UP000516404">
    <property type="component" value="Chromosome"/>
</dbReference>
<proteinExistence type="inferred from homology"/>
<dbReference type="PANTHER" id="PTHR33392:SF6">
    <property type="entry name" value="POLYISOPRENYL-TEICHOIC ACID--PEPTIDOGLYCAN TEICHOIC ACID TRANSFERASE TAGU"/>
    <property type="match status" value="1"/>
</dbReference>
<dbReference type="InterPro" id="IPR004474">
    <property type="entry name" value="LytR_CpsA_psr"/>
</dbReference>
<dbReference type="PANTHER" id="PTHR33392">
    <property type="entry name" value="POLYISOPRENYL-TEICHOIC ACID--PEPTIDOGLYCAN TEICHOIC ACID TRANSFERASE TAGU"/>
    <property type="match status" value="1"/>
</dbReference>
<sequence>MSVQTPAPRKKKTGRNILLVILALLLVAAVGVGAYVYSIGSAWNNNTQKIENSESAFPNEDGSIPTDQLDTFKKNMAEEGQANKDVTITNDSGKDLSSDIDKNGNGILDADEESSDGSQPKNHERPAETGATNILLMGSDSRAGTAESATVKGQRADSLMLLHVPEDGSNAYLISIMRDTWVNIPGYGPAKINAALDHGGVALQVSAIEQLLDTRIDHIAEVDFEGFKGLVDSMDGVTVNVPLSFEGDGYTYTAGPQKMDGEEALTFVRQRYQFSDGDYQRVRNQRAFIRGVFDTLKSRGVLNNATEFKNMVTTMAPYLTVDEGLDAGSIVSIASPMISNPNFGLKMMTLPNAGTGWSSDGQSIVVVDLNANQELSNALKNETMDNYVATHGAD</sequence>
<evidence type="ECO:0000256" key="2">
    <source>
        <dbReference type="SAM" id="MobiDB-lite"/>
    </source>
</evidence>
<dbReference type="Pfam" id="PF03816">
    <property type="entry name" value="LytR_cpsA_psr"/>
    <property type="match status" value="1"/>
</dbReference>
<dbReference type="KEGG" id="rter:IDM49_06490"/>
<dbReference type="RefSeq" id="WP_190723930.1">
    <property type="nucleotide sequence ID" value="NZ_CP061539.1"/>
</dbReference>
<feature type="domain" description="Cell envelope-related transcriptional attenuator" evidence="3">
    <location>
        <begin position="155"/>
        <end position="297"/>
    </location>
</feature>
<evidence type="ECO:0000313" key="4">
    <source>
        <dbReference type="EMBL" id="QNV36920.1"/>
    </source>
</evidence>
<name>A0A7H2BB74_9MICC</name>
<organism evidence="4 5">
    <name type="scientific">Rothia terrae</name>
    <dbReference type="NCBI Taxonomy" id="396015"/>
    <lineage>
        <taxon>Bacteria</taxon>
        <taxon>Bacillati</taxon>
        <taxon>Actinomycetota</taxon>
        <taxon>Actinomycetes</taxon>
        <taxon>Micrococcales</taxon>
        <taxon>Micrococcaceae</taxon>
        <taxon>Rothia</taxon>
    </lineage>
</organism>
<dbReference type="Gene3D" id="3.40.630.190">
    <property type="entry name" value="LCP protein"/>
    <property type="match status" value="1"/>
</dbReference>
<feature type="compositionally biased region" description="Basic and acidic residues" evidence="2">
    <location>
        <begin position="92"/>
        <end position="102"/>
    </location>
</feature>
<dbReference type="AlphaFoldDB" id="A0A7H2BB74"/>
<dbReference type="NCBIfam" id="TIGR00350">
    <property type="entry name" value="lytR_cpsA_psr"/>
    <property type="match status" value="1"/>
</dbReference>
<accession>A0A7H2BB74</accession>
<evidence type="ECO:0000259" key="3">
    <source>
        <dbReference type="Pfam" id="PF03816"/>
    </source>
</evidence>
<reference evidence="4 5" key="1">
    <citation type="submission" date="2020-09" db="EMBL/GenBank/DDBJ databases">
        <title>Investigation of environmental microbes.</title>
        <authorList>
            <person name="Ou Y."/>
            <person name="Kang Q."/>
        </authorList>
    </citation>
    <scope>NUCLEOTIDE SEQUENCE [LARGE SCALE GENOMIC DNA]</scope>
    <source>
        <strain evidence="4 5">KJZ-14</strain>
    </source>
</reference>
<dbReference type="EMBL" id="CP061539">
    <property type="protein sequence ID" value="QNV36920.1"/>
    <property type="molecule type" value="Genomic_DNA"/>
</dbReference>